<dbReference type="Proteomes" id="UP000030008">
    <property type="component" value="Unassembled WGS sequence"/>
</dbReference>
<dbReference type="InterPro" id="IPR007300">
    <property type="entry name" value="CidB/LrgB"/>
</dbReference>
<gene>
    <name evidence="6" type="ORF">CIAN88_09765</name>
</gene>
<keyword evidence="4 5" id="KW-0472">Membrane</keyword>
<evidence type="ECO:0000256" key="2">
    <source>
        <dbReference type="ARBA" id="ARBA00022692"/>
    </source>
</evidence>
<comment type="caution">
    <text evidence="6">The sequence shown here is derived from an EMBL/GenBank/DDBJ whole genome shotgun (WGS) entry which is preliminary data.</text>
</comment>
<evidence type="ECO:0000256" key="3">
    <source>
        <dbReference type="ARBA" id="ARBA00022989"/>
    </source>
</evidence>
<comment type="subcellular location">
    <subcellularLocation>
        <location evidence="1">Membrane</location>
        <topology evidence="1">Multi-pass membrane protein</topology>
    </subcellularLocation>
</comment>
<feature type="transmembrane region" description="Helical" evidence="5">
    <location>
        <begin position="60"/>
        <end position="78"/>
    </location>
</feature>
<proteinExistence type="predicted"/>
<dbReference type="RefSeq" id="WP_044905221.1">
    <property type="nucleotide sequence ID" value="NZ_CP022722.1"/>
</dbReference>
<evidence type="ECO:0000256" key="1">
    <source>
        <dbReference type="ARBA" id="ARBA00004141"/>
    </source>
</evidence>
<name>A0A099I7X4_CLOIN</name>
<dbReference type="Pfam" id="PF04172">
    <property type="entry name" value="LrgB"/>
    <property type="match status" value="1"/>
</dbReference>
<evidence type="ECO:0000313" key="6">
    <source>
        <dbReference type="EMBL" id="KGJ53327.1"/>
    </source>
</evidence>
<dbReference type="PANTHER" id="PTHR30249:SF0">
    <property type="entry name" value="PLASTIDAL GLYCOLATE_GLYCERATE TRANSLOCATOR 1, CHLOROPLASTIC"/>
    <property type="match status" value="1"/>
</dbReference>
<feature type="transmembrane region" description="Helical" evidence="5">
    <location>
        <begin position="6"/>
        <end position="25"/>
    </location>
</feature>
<evidence type="ECO:0000256" key="4">
    <source>
        <dbReference type="ARBA" id="ARBA00023136"/>
    </source>
</evidence>
<dbReference type="GO" id="GO:0016020">
    <property type="term" value="C:membrane"/>
    <property type="evidence" value="ECO:0007669"/>
    <property type="project" value="UniProtKB-SubCell"/>
</dbReference>
<dbReference type="PANTHER" id="PTHR30249">
    <property type="entry name" value="PUTATIVE SEROTONIN TRANSPORTER"/>
    <property type="match status" value="1"/>
</dbReference>
<organism evidence="6 7">
    <name type="scientific">Clostridium innocuum</name>
    <dbReference type="NCBI Taxonomy" id="1522"/>
    <lineage>
        <taxon>Bacteria</taxon>
        <taxon>Bacillati</taxon>
        <taxon>Bacillota</taxon>
        <taxon>Clostridia</taxon>
        <taxon>Eubacteriales</taxon>
        <taxon>Clostridiaceae</taxon>
        <taxon>Clostridium</taxon>
    </lineage>
</organism>
<feature type="transmembrane region" description="Helical" evidence="5">
    <location>
        <begin position="146"/>
        <end position="169"/>
    </location>
</feature>
<feature type="transmembrane region" description="Helical" evidence="5">
    <location>
        <begin position="90"/>
        <end position="116"/>
    </location>
</feature>
<dbReference type="EMBL" id="JQIF01000041">
    <property type="protein sequence ID" value="KGJ53327.1"/>
    <property type="molecule type" value="Genomic_DNA"/>
</dbReference>
<keyword evidence="2 5" id="KW-0812">Transmembrane</keyword>
<feature type="transmembrane region" description="Helical" evidence="5">
    <location>
        <begin position="32"/>
        <end position="54"/>
    </location>
</feature>
<evidence type="ECO:0000256" key="5">
    <source>
        <dbReference type="SAM" id="Phobius"/>
    </source>
</evidence>
<feature type="transmembrane region" description="Helical" evidence="5">
    <location>
        <begin position="205"/>
        <end position="226"/>
    </location>
</feature>
<dbReference type="AlphaFoldDB" id="A0A099I7X4"/>
<accession>A0A099I7X4</accession>
<reference evidence="6 7" key="1">
    <citation type="submission" date="2014-08" db="EMBL/GenBank/DDBJ databases">
        <title>Clostridium innocuum, an unnegligible vancomycin-resistant pathogen causing extra-intestinal infections.</title>
        <authorList>
            <person name="Feng Y."/>
            <person name="Chiu C.-H."/>
        </authorList>
    </citation>
    <scope>NUCLEOTIDE SEQUENCE [LARGE SCALE GENOMIC DNA]</scope>
    <source>
        <strain evidence="6 7">AN88</strain>
    </source>
</reference>
<keyword evidence="3 5" id="KW-1133">Transmembrane helix</keyword>
<evidence type="ECO:0000313" key="7">
    <source>
        <dbReference type="Proteomes" id="UP000030008"/>
    </source>
</evidence>
<sequence>MKELLKNPMFGILLSLAAFEAGLLLQKKTKLIFLNPLLTAIMMVIAVLMLSGIGLETYQLGGDIISLFLGPATVVLAVPLYQQVHSLKNYFVPIMVGIVCGIAVGLVSTLLCAWLVRMEPAIIASLVPKSITTPIGMELSVELGGIQAITVLAILVTGIIGAVVAEFVFRVFRIEHPIARGIALGCSAHAIGTSKALQLGHVEGAMSSLAIGVCGILTVFLAPPVWSLVSALL</sequence>
<protein>
    <submittedName>
        <fullName evidence="6">Membrane protein</fullName>
    </submittedName>
</protein>